<keyword evidence="3 6" id="KW-1133">Transmembrane helix</keyword>
<proteinExistence type="inferred from homology"/>
<dbReference type="PRINTS" id="PR00164">
    <property type="entry name" value="ABC2TRNSPORT"/>
</dbReference>
<evidence type="ECO:0000259" key="7">
    <source>
        <dbReference type="PROSITE" id="PS51012"/>
    </source>
</evidence>
<keyword evidence="2 6" id="KW-0812">Transmembrane</keyword>
<evidence type="ECO:0000256" key="3">
    <source>
        <dbReference type="ARBA" id="ARBA00022989"/>
    </source>
</evidence>
<comment type="subcellular location">
    <subcellularLocation>
        <location evidence="6">Cell membrane</location>
        <topology evidence="6">Multi-pass membrane protein</topology>
    </subcellularLocation>
    <subcellularLocation>
        <location evidence="1">Membrane</location>
        <topology evidence="1">Multi-pass membrane protein</topology>
    </subcellularLocation>
</comment>
<organism evidence="8 9">
    <name type="scientific">Angustibacter luteus</name>
    <dbReference type="NCBI Taxonomy" id="658456"/>
    <lineage>
        <taxon>Bacteria</taxon>
        <taxon>Bacillati</taxon>
        <taxon>Actinomycetota</taxon>
        <taxon>Actinomycetes</taxon>
        <taxon>Kineosporiales</taxon>
        <taxon>Kineosporiaceae</taxon>
    </lineage>
</organism>
<feature type="transmembrane region" description="Helical" evidence="6">
    <location>
        <begin position="224"/>
        <end position="246"/>
    </location>
</feature>
<dbReference type="InterPro" id="IPR000412">
    <property type="entry name" value="ABC_2_transport"/>
</dbReference>
<name>A0ABW1J9R3_9ACTN</name>
<keyword evidence="6" id="KW-1003">Cell membrane</keyword>
<reference evidence="9" key="1">
    <citation type="journal article" date="2019" name="Int. J. Syst. Evol. Microbiol.">
        <title>The Global Catalogue of Microorganisms (GCM) 10K type strain sequencing project: providing services to taxonomists for standard genome sequencing and annotation.</title>
        <authorList>
            <consortium name="The Broad Institute Genomics Platform"/>
            <consortium name="The Broad Institute Genome Sequencing Center for Infectious Disease"/>
            <person name="Wu L."/>
            <person name="Ma J."/>
        </authorList>
    </citation>
    <scope>NUCLEOTIDE SEQUENCE [LARGE SCALE GENOMIC DNA]</scope>
    <source>
        <strain evidence="9">KACC 14249</strain>
    </source>
</reference>
<feature type="transmembrane region" description="Helical" evidence="6">
    <location>
        <begin position="148"/>
        <end position="167"/>
    </location>
</feature>
<dbReference type="Pfam" id="PF01061">
    <property type="entry name" value="ABC2_membrane"/>
    <property type="match status" value="1"/>
</dbReference>
<dbReference type="Proteomes" id="UP001596189">
    <property type="component" value="Unassembled WGS sequence"/>
</dbReference>
<dbReference type="PANTHER" id="PTHR43229">
    <property type="entry name" value="NODULATION PROTEIN J"/>
    <property type="match status" value="1"/>
</dbReference>
<dbReference type="InterPro" id="IPR047817">
    <property type="entry name" value="ABC2_TM_bact-type"/>
</dbReference>
<evidence type="ECO:0000256" key="1">
    <source>
        <dbReference type="ARBA" id="ARBA00004141"/>
    </source>
</evidence>
<accession>A0ABW1J9R3</accession>
<evidence type="ECO:0000256" key="4">
    <source>
        <dbReference type="ARBA" id="ARBA00023136"/>
    </source>
</evidence>
<dbReference type="InterPro" id="IPR013525">
    <property type="entry name" value="ABC2_TM"/>
</dbReference>
<keyword evidence="9" id="KW-1185">Reference proteome</keyword>
<evidence type="ECO:0000313" key="9">
    <source>
        <dbReference type="Proteomes" id="UP001596189"/>
    </source>
</evidence>
<protein>
    <recommendedName>
        <fullName evidence="6">Transport permease protein</fullName>
    </recommendedName>
</protein>
<feature type="transmembrane region" description="Helical" evidence="6">
    <location>
        <begin position="60"/>
        <end position="83"/>
    </location>
</feature>
<feature type="transmembrane region" description="Helical" evidence="6">
    <location>
        <begin position="22"/>
        <end position="48"/>
    </location>
</feature>
<gene>
    <name evidence="8" type="ORF">ACFQDO_00315</name>
</gene>
<dbReference type="RefSeq" id="WP_345716448.1">
    <property type="nucleotide sequence ID" value="NZ_BAABFP010000005.1"/>
</dbReference>
<keyword evidence="4 6" id="KW-0472">Membrane</keyword>
<comment type="similarity">
    <text evidence="6">Belongs to the ABC-2 integral membrane protein family.</text>
</comment>
<evidence type="ECO:0000313" key="8">
    <source>
        <dbReference type="EMBL" id="MFC6005560.1"/>
    </source>
</evidence>
<comment type="caution">
    <text evidence="8">The sequence shown here is derived from an EMBL/GenBank/DDBJ whole genome shotgun (WGS) entry which is preliminary data.</text>
</comment>
<evidence type="ECO:0000256" key="2">
    <source>
        <dbReference type="ARBA" id="ARBA00022692"/>
    </source>
</evidence>
<feature type="transmembrane region" description="Helical" evidence="6">
    <location>
        <begin position="179"/>
        <end position="204"/>
    </location>
</feature>
<evidence type="ECO:0000256" key="5">
    <source>
        <dbReference type="ARBA" id="ARBA00023251"/>
    </source>
</evidence>
<evidence type="ECO:0000256" key="6">
    <source>
        <dbReference type="RuleBase" id="RU361157"/>
    </source>
</evidence>
<dbReference type="PIRSF" id="PIRSF006648">
    <property type="entry name" value="DrrB"/>
    <property type="match status" value="1"/>
</dbReference>
<keyword evidence="6" id="KW-0813">Transport</keyword>
<dbReference type="InterPro" id="IPR051784">
    <property type="entry name" value="Nod_factor_ABC_transporter"/>
</dbReference>
<dbReference type="EMBL" id="JBHSRD010000002">
    <property type="protein sequence ID" value="MFC6005560.1"/>
    <property type="molecule type" value="Genomic_DNA"/>
</dbReference>
<keyword evidence="5" id="KW-0046">Antibiotic resistance</keyword>
<dbReference type="PANTHER" id="PTHR43229:SF2">
    <property type="entry name" value="NODULATION PROTEIN J"/>
    <property type="match status" value="1"/>
</dbReference>
<feature type="domain" description="ABC transmembrane type-2" evidence="7">
    <location>
        <begin position="23"/>
        <end position="253"/>
    </location>
</feature>
<dbReference type="PROSITE" id="PS51012">
    <property type="entry name" value="ABC_TM2"/>
    <property type="match status" value="1"/>
</dbReference>
<feature type="transmembrane region" description="Helical" evidence="6">
    <location>
        <begin position="120"/>
        <end position="142"/>
    </location>
</feature>
<sequence length="256" mass="27771">MAALALAGVVVERNVLTYRRQWVAFLTGFLEPVFYLFSLGIGLGALIGDVTLANGQTVTYAQFMAPAMLAMSAMNGAVFDATYNMFFKLKYMHTFDAMLATPVGPRDIAIGEMLWSLMRAGCYVVGFLVISVAMGLTTSWWAVLALPAATLIGFVFSAVGMAATTWIRNFQDFDYIQMALVPLTLLSGTFFPVDTYPGALRWLVELSPLYHGVVIERALCLGDVSWSLLGNVAVLLAMGAVGLAVTRRRLAALLLK</sequence>